<evidence type="ECO:0000313" key="1">
    <source>
        <dbReference type="EMBL" id="QRZ14922.1"/>
    </source>
</evidence>
<name>A0ABX7JQK1_9RHOB</name>
<proteinExistence type="predicted"/>
<dbReference type="RefSeq" id="WP_205295888.1">
    <property type="nucleotide sequence ID" value="NZ_CP070371.1"/>
</dbReference>
<organism evidence="1 2">
    <name type="scientific">Paracoccus methylovorus</name>
    <dbReference type="NCBI Taxonomy" id="2812658"/>
    <lineage>
        <taxon>Bacteria</taxon>
        <taxon>Pseudomonadati</taxon>
        <taxon>Pseudomonadota</taxon>
        <taxon>Alphaproteobacteria</taxon>
        <taxon>Rhodobacterales</taxon>
        <taxon>Paracoccaceae</taxon>
        <taxon>Paracoccus</taxon>
    </lineage>
</organism>
<accession>A0ABX7JQK1</accession>
<dbReference type="Proteomes" id="UP000663629">
    <property type="component" value="Chromosome 2"/>
</dbReference>
<evidence type="ECO:0000313" key="2">
    <source>
        <dbReference type="Proteomes" id="UP000663629"/>
    </source>
</evidence>
<dbReference type="EMBL" id="CP070371">
    <property type="protein sequence ID" value="QRZ14922.1"/>
    <property type="molecule type" value="Genomic_DNA"/>
</dbReference>
<sequence>MSRRLSMNARLAHEEEYSGEIEVALILIEHPELEAPIRLSTDNAVRISVDPEIYGTLSTWKGARYAEDPWLWVVASVVLPGEAEDAPAQATLVLENLDAGMVELVRSFTDPATVSMAVVLASSPNKVEMEATGLQIVSAEITAGEIVLSLSRDEIELEPFPSGRLTRHRFPGLHL</sequence>
<protein>
    <recommendedName>
        <fullName evidence="3">DUF1833 domain-containing protein</fullName>
    </recommendedName>
</protein>
<reference evidence="1 2" key="1">
    <citation type="submission" date="2021-02" db="EMBL/GenBank/DDBJ databases">
        <title>Paracoccus methylovroum sp.nov., a new methanol and methylamine utilizing methylotrophic denitrifer.</title>
        <authorList>
            <person name="Timsy T."/>
            <person name="Behrendt U."/>
            <person name="Ulrich A."/>
            <person name="Spanner T."/>
            <person name="Foesel B.U."/>
            <person name="Horn M.A."/>
            <person name="Kolb S."/>
        </authorList>
    </citation>
    <scope>NUCLEOTIDE SEQUENCE [LARGE SCALE GENOMIC DNA]</scope>
    <source>
        <strain evidence="1 2">H4-D09</strain>
    </source>
</reference>
<evidence type="ECO:0008006" key="3">
    <source>
        <dbReference type="Google" id="ProtNLM"/>
    </source>
</evidence>
<keyword evidence="2" id="KW-1185">Reference proteome</keyword>
<gene>
    <name evidence="1" type="ORF">JWJ88_18410</name>
</gene>